<dbReference type="Proteomes" id="UP001501444">
    <property type="component" value="Unassembled WGS sequence"/>
</dbReference>
<evidence type="ECO:0000313" key="1">
    <source>
        <dbReference type="EMBL" id="GAA2335231.1"/>
    </source>
</evidence>
<dbReference type="InterPro" id="IPR006439">
    <property type="entry name" value="HAD-SF_hydro_IA"/>
</dbReference>
<dbReference type="InterPro" id="IPR036412">
    <property type="entry name" value="HAD-like_sf"/>
</dbReference>
<evidence type="ECO:0000313" key="2">
    <source>
        <dbReference type="Proteomes" id="UP001501444"/>
    </source>
</evidence>
<dbReference type="SFLD" id="SFLDG01129">
    <property type="entry name" value="C1.5:_HAD__Beta-PGM__Phosphata"/>
    <property type="match status" value="1"/>
</dbReference>
<organism evidence="1 2">
    <name type="scientific">Dactylosporangium salmoneum</name>
    <dbReference type="NCBI Taxonomy" id="53361"/>
    <lineage>
        <taxon>Bacteria</taxon>
        <taxon>Bacillati</taxon>
        <taxon>Actinomycetota</taxon>
        <taxon>Actinomycetes</taxon>
        <taxon>Micromonosporales</taxon>
        <taxon>Micromonosporaceae</taxon>
        <taxon>Dactylosporangium</taxon>
    </lineage>
</organism>
<proteinExistence type="predicted"/>
<dbReference type="Gene3D" id="3.40.50.1000">
    <property type="entry name" value="HAD superfamily/HAD-like"/>
    <property type="match status" value="1"/>
</dbReference>
<accession>A0ABP5SNH7</accession>
<sequence length="217" mass="23519">MPDAVLFDLFGVIARHQSPSGQRALAAIAEAPGDALWDAYWRLRPPYDLGQVAGAEYWRRVAAALGTAFDEDRVAALIAADIASWSAVDDDMVALVERTAAAGVRLALLSNIPEELAAHYEQHHGRWLRHFGLVAFSCRIGRAKPDAGAYLWCCRELGLSPDRVLFIDDRAENVHAAERLGLHTHLFTGAAAADQAIGAADIRPDRSGRLSSWPVSG</sequence>
<dbReference type="EMBL" id="BAAARV010000015">
    <property type="protein sequence ID" value="GAA2335231.1"/>
    <property type="molecule type" value="Genomic_DNA"/>
</dbReference>
<protein>
    <submittedName>
        <fullName evidence="1">HAD family phosphatase</fullName>
    </submittedName>
</protein>
<dbReference type="PANTHER" id="PTHR43611">
    <property type="entry name" value="ALPHA-D-GLUCOSE 1-PHOSPHATE PHOSPHATASE"/>
    <property type="match status" value="1"/>
</dbReference>
<dbReference type="SFLD" id="SFLDS00003">
    <property type="entry name" value="Haloacid_Dehalogenase"/>
    <property type="match status" value="1"/>
</dbReference>
<dbReference type="PANTHER" id="PTHR43611:SF3">
    <property type="entry name" value="FLAVIN MONONUCLEOTIDE HYDROLASE 1, CHLOROPLATIC"/>
    <property type="match status" value="1"/>
</dbReference>
<dbReference type="CDD" id="cd02603">
    <property type="entry name" value="HAD_sEH-N_like"/>
    <property type="match status" value="1"/>
</dbReference>
<reference evidence="2" key="1">
    <citation type="journal article" date="2019" name="Int. J. Syst. Evol. Microbiol.">
        <title>The Global Catalogue of Microorganisms (GCM) 10K type strain sequencing project: providing services to taxonomists for standard genome sequencing and annotation.</title>
        <authorList>
            <consortium name="The Broad Institute Genomics Platform"/>
            <consortium name="The Broad Institute Genome Sequencing Center for Infectious Disease"/>
            <person name="Wu L."/>
            <person name="Ma J."/>
        </authorList>
    </citation>
    <scope>NUCLEOTIDE SEQUENCE [LARGE SCALE GENOMIC DNA]</scope>
    <source>
        <strain evidence="2">JCM 3272</strain>
    </source>
</reference>
<gene>
    <name evidence="1" type="ORF">GCM10010170_015060</name>
</gene>
<dbReference type="PRINTS" id="PR00413">
    <property type="entry name" value="HADHALOGNASE"/>
</dbReference>
<dbReference type="SUPFAM" id="SSF56784">
    <property type="entry name" value="HAD-like"/>
    <property type="match status" value="1"/>
</dbReference>
<dbReference type="Pfam" id="PF00702">
    <property type="entry name" value="Hydrolase"/>
    <property type="match status" value="1"/>
</dbReference>
<name>A0ABP5SNH7_9ACTN</name>
<dbReference type="RefSeq" id="WP_344611518.1">
    <property type="nucleotide sequence ID" value="NZ_BAAARV010000015.1"/>
</dbReference>
<comment type="caution">
    <text evidence="1">The sequence shown here is derived from an EMBL/GenBank/DDBJ whole genome shotgun (WGS) entry which is preliminary data.</text>
</comment>
<dbReference type="InterPro" id="IPR023214">
    <property type="entry name" value="HAD_sf"/>
</dbReference>
<dbReference type="NCBIfam" id="TIGR01509">
    <property type="entry name" value="HAD-SF-IA-v3"/>
    <property type="match status" value="1"/>
</dbReference>
<keyword evidence="2" id="KW-1185">Reference proteome</keyword>